<dbReference type="OrthoDB" id="6431800at2759"/>
<feature type="compositionally biased region" description="Basic residues" evidence="5">
    <location>
        <begin position="171"/>
        <end position="181"/>
    </location>
</feature>
<feature type="domain" description="MYND-type" evidence="6">
    <location>
        <begin position="1390"/>
        <end position="1427"/>
    </location>
</feature>
<feature type="region of interest" description="Disordered" evidence="5">
    <location>
        <begin position="991"/>
        <end position="1013"/>
    </location>
</feature>
<dbReference type="InterPro" id="IPR002893">
    <property type="entry name" value="Znf_MYND"/>
</dbReference>
<evidence type="ECO:0000313" key="7">
    <source>
        <dbReference type="EMBL" id="GFS79245.1"/>
    </source>
</evidence>
<feature type="region of interest" description="Disordered" evidence="5">
    <location>
        <begin position="1097"/>
        <end position="1123"/>
    </location>
</feature>
<feature type="region of interest" description="Disordered" evidence="5">
    <location>
        <begin position="1135"/>
        <end position="1162"/>
    </location>
</feature>
<dbReference type="SUPFAM" id="SSF144232">
    <property type="entry name" value="HIT/MYND zinc finger-like"/>
    <property type="match status" value="1"/>
</dbReference>
<keyword evidence="8" id="KW-1185">Reference proteome</keyword>
<sequence>MSELIQWRKSLKMENLSSLMEECGKHCHVLLERLSEEEIQRFTSGKVKNITMTEADDSSDLQQKSNTKHLLRDASYVNSVKFANYKRSRQYYLYKKSHRSPPAITDFSEFSSEETDMSSGEEFMVNSSNITSKPPRKKRKKLPYEVDFEWNPNSDVKCNQTNKRFPLKSKRGLKFNPRRKRIESNSSSSDDDMLNYYYDSDHGTKSESDGEHLTNLIPDNEIYDPDKVNVNIAASSKKKLQKVSNVDQTMPKSSDEPPSELLDSDVLSKIMQEMEDFNKKNKKQVNKVKTTESVKSGNSHMEAYYVPNVKKRQSRVFKITDEGVTPSLSSVQTILKNMVNAVCSSEKKRLAAIEYSKKKKCKWCEVLLSSKNENDELCTSCKNVGKKSCNISINKNVKKERAANVKVKTGKNKIKNKLLKNLPKYDQQRLVYSGKADKLSVGKGYNHCKSFMTPKDVSVAAESSEVEHTPKDTTVSGIEKTKVRKKKIKSNIEQISTLKIAKKKEINPKEQKSIDTIKPIMPISISRIVNKSDKKTQKLPATDVDKSLFFMTFPDQHKELEIPPEMTIKAVCDKNMNEKCITDVTTQIQLDSSENKAKQSVINNVQYGTYLLPPVPTVVVANYAATDAKSGDYYLSSVYYQNEMTRLRNVPQRNENGTSVIKSVGLPSMPSIEQLSNIPPVSDFPHVNSLSTSNANINISENANISALINQQLIAHSNISSPYSSHTNNISNILDSSLNISSDAFQRSLIASDSNISSLLNNTELQIEPLSSKNSNITYNSFGNQELNLAVSYEENSSLSTQDYNEDNLEDSNKGSLCGDLNFTSLDNISEEPISPTKQLESADKSDITEQGDKICELSEDQSSSADINPEENISYQSETEELSSEALLENCSTELDAICILGVVDLDRNPKWALSRKIESNKSECEKLKETEILNDTEKEKLKLVEVNGKILEIARSLLNKYGSFTRLAGAMLRKARLLEIKKEKNLEHGERSSCQFAQRGQIQPLLSQDDPSRIKDNMASTTGLQNACNFGSQTSESINHIEKIQTQIQAMRESSALVEGSAHLGVVHHFPAPGMSTSSNVTMSLTPRTEMMNEFRETPSRGSGPRTPARPESAMSQNDESVLTPLQIKKEKLETNSTSPLSQCAFSQNNSSSRLSISTPNASQLAPPMNNLALAMTPTNTQAVNTLSSQRLQNVASNVPINNGNSHIQNMMQFQQVQGGPPNVTVPFPSNSNFSKVLVNIASKSHPPSSTVASAMNPNNSNTNVVLRNGQLYNVQQVFIPGTTNVSQRYAQSSTATISNHMSTFNLYKQTVTSGGTMLVNSIGQNAYSIPTNVATPVLNPQQVSQVCNSSNYQQTMQHVPSPVNQSTSNAALLMPNKQDDSSVQMSCAVCKKVATLRCKQCAKVAYCNTACAKNYWHSKHKMECKLMTG</sequence>
<dbReference type="Gene3D" id="6.10.140.2220">
    <property type="match status" value="1"/>
</dbReference>
<feature type="compositionally biased region" description="Low complexity" evidence="5">
    <location>
        <begin position="184"/>
        <end position="198"/>
    </location>
</feature>
<evidence type="ECO:0000256" key="3">
    <source>
        <dbReference type="ARBA" id="ARBA00022833"/>
    </source>
</evidence>
<feature type="compositionally biased region" description="Polar residues" evidence="5">
    <location>
        <begin position="242"/>
        <end position="252"/>
    </location>
</feature>
<evidence type="ECO:0000256" key="4">
    <source>
        <dbReference type="PROSITE-ProRule" id="PRU00134"/>
    </source>
</evidence>
<dbReference type="PROSITE" id="PS01360">
    <property type="entry name" value="ZF_MYND_1"/>
    <property type="match status" value="1"/>
</dbReference>
<organism evidence="7 8">
    <name type="scientific">Nephila pilipes</name>
    <name type="common">Giant wood spider</name>
    <name type="synonym">Nephila maculata</name>
    <dbReference type="NCBI Taxonomy" id="299642"/>
    <lineage>
        <taxon>Eukaryota</taxon>
        <taxon>Metazoa</taxon>
        <taxon>Ecdysozoa</taxon>
        <taxon>Arthropoda</taxon>
        <taxon>Chelicerata</taxon>
        <taxon>Arachnida</taxon>
        <taxon>Araneae</taxon>
        <taxon>Araneomorphae</taxon>
        <taxon>Entelegynae</taxon>
        <taxon>Araneoidea</taxon>
        <taxon>Nephilidae</taxon>
        <taxon>Nephila</taxon>
    </lineage>
</organism>
<keyword evidence="3" id="KW-0862">Zinc</keyword>
<evidence type="ECO:0000256" key="5">
    <source>
        <dbReference type="SAM" id="MobiDB-lite"/>
    </source>
</evidence>
<comment type="caution">
    <text evidence="7">The sequence shown here is derived from an EMBL/GenBank/DDBJ whole genome shotgun (WGS) entry which is preliminary data.</text>
</comment>
<reference evidence="7" key="1">
    <citation type="submission" date="2020-08" db="EMBL/GenBank/DDBJ databases">
        <title>Multicomponent nature underlies the extraordinary mechanical properties of spider dragline silk.</title>
        <authorList>
            <person name="Kono N."/>
            <person name="Nakamura H."/>
            <person name="Mori M."/>
            <person name="Yoshida Y."/>
            <person name="Ohtoshi R."/>
            <person name="Malay A.D."/>
            <person name="Moran D.A.P."/>
            <person name="Tomita M."/>
            <person name="Numata K."/>
            <person name="Arakawa K."/>
        </authorList>
    </citation>
    <scope>NUCLEOTIDE SEQUENCE</scope>
</reference>
<gene>
    <name evidence="7" type="primary">AVEN_202910_1</name>
    <name evidence="7" type="ORF">NPIL_543531</name>
</gene>
<feature type="region of interest" description="Disordered" evidence="5">
    <location>
        <begin position="118"/>
        <end position="138"/>
    </location>
</feature>
<feature type="compositionally biased region" description="Low complexity" evidence="5">
    <location>
        <begin position="1149"/>
        <end position="1162"/>
    </location>
</feature>
<keyword evidence="2 4" id="KW-0863">Zinc-finger</keyword>
<evidence type="ECO:0000256" key="1">
    <source>
        <dbReference type="ARBA" id="ARBA00022723"/>
    </source>
</evidence>
<proteinExistence type="predicted"/>
<feature type="region of interest" description="Disordered" evidence="5">
    <location>
        <begin position="171"/>
        <end position="211"/>
    </location>
</feature>
<name>A0A8X6MV17_NEPPI</name>
<evidence type="ECO:0000259" key="6">
    <source>
        <dbReference type="PROSITE" id="PS50865"/>
    </source>
</evidence>
<dbReference type="Proteomes" id="UP000887013">
    <property type="component" value="Unassembled WGS sequence"/>
</dbReference>
<dbReference type="Pfam" id="PF01753">
    <property type="entry name" value="zf-MYND"/>
    <property type="match status" value="1"/>
</dbReference>
<evidence type="ECO:0000256" key="2">
    <source>
        <dbReference type="ARBA" id="ARBA00022771"/>
    </source>
</evidence>
<accession>A0A8X6MV17</accession>
<dbReference type="EMBL" id="BMAW01002564">
    <property type="protein sequence ID" value="GFS79245.1"/>
    <property type="molecule type" value="Genomic_DNA"/>
</dbReference>
<feature type="compositionally biased region" description="Polar residues" evidence="5">
    <location>
        <begin position="994"/>
        <end position="1008"/>
    </location>
</feature>
<protein>
    <recommendedName>
        <fullName evidence="6">MYND-type domain-containing protein</fullName>
    </recommendedName>
</protein>
<feature type="region of interest" description="Disordered" evidence="5">
    <location>
        <begin position="242"/>
        <end position="261"/>
    </location>
</feature>
<feature type="compositionally biased region" description="Polar residues" evidence="5">
    <location>
        <begin position="1137"/>
        <end position="1148"/>
    </location>
</feature>
<dbReference type="PROSITE" id="PS50865">
    <property type="entry name" value="ZF_MYND_2"/>
    <property type="match status" value="1"/>
</dbReference>
<keyword evidence="1" id="KW-0479">Metal-binding</keyword>
<dbReference type="GO" id="GO:0008270">
    <property type="term" value="F:zinc ion binding"/>
    <property type="evidence" value="ECO:0007669"/>
    <property type="project" value="UniProtKB-KW"/>
</dbReference>
<feature type="compositionally biased region" description="Basic and acidic residues" evidence="5">
    <location>
        <begin position="199"/>
        <end position="211"/>
    </location>
</feature>
<evidence type="ECO:0000313" key="8">
    <source>
        <dbReference type="Proteomes" id="UP000887013"/>
    </source>
</evidence>